<evidence type="ECO:0000259" key="1">
    <source>
        <dbReference type="Pfam" id="PF07859"/>
    </source>
</evidence>
<dbReference type="Pfam" id="PF07859">
    <property type="entry name" value="Abhydrolase_3"/>
    <property type="match status" value="1"/>
</dbReference>
<gene>
    <name evidence="2" type="ORF">BGAL_0300g00030</name>
</gene>
<dbReference type="EMBL" id="PQXL01000300">
    <property type="protein sequence ID" value="THV47597.1"/>
    <property type="molecule type" value="Genomic_DNA"/>
</dbReference>
<dbReference type="GO" id="GO:0005829">
    <property type="term" value="C:cytosol"/>
    <property type="evidence" value="ECO:0007669"/>
    <property type="project" value="TreeGrafter"/>
</dbReference>
<dbReference type="InterPro" id="IPR013094">
    <property type="entry name" value="AB_hydrolase_3"/>
</dbReference>
<comment type="caution">
    <text evidence="2">The sequence shown here is derived from an EMBL/GenBank/DDBJ whole genome shotgun (WGS) entry which is preliminary data.</text>
</comment>
<proteinExistence type="predicted"/>
<dbReference type="GO" id="GO:0004771">
    <property type="term" value="F:sterol ester esterase activity"/>
    <property type="evidence" value="ECO:0007669"/>
    <property type="project" value="TreeGrafter"/>
</dbReference>
<dbReference type="AlphaFoldDB" id="A0A4S8QR19"/>
<dbReference type="SUPFAM" id="SSF53474">
    <property type="entry name" value="alpha/beta-Hydrolases"/>
    <property type="match status" value="1"/>
</dbReference>
<dbReference type="PANTHER" id="PTHR23025:SF3">
    <property type="entry name" value="HORMONE-SENSITIVE LIPASE"/>
    <property type="match status" value="1"/>
</dbReference>
<dbReference type="GO" id="GO:0019433">
    <property type="term" value="P:triglyceride catabolic process"/>
    <property type="evidence" value="ECO:0007669"/>
    <property type="project" value="TreeGrafter"/>
</dbReference>
<dbReference type="OrthoDB" id="408631at2759"/>
<reference evidence="2 3" key="1">
    <citation type="submission" date="2017-12" db="EMBL/GenBank/DDBJ databases">
        <title>Comparative genomics of Botrytis spp.</title>
        <authorList>
            <person name="Valero-Jimenez C.A."/>
            <person name="Tapia P."/>
            <person name="Veloso J."/>
            <person name="Silva-Moreno E."/>
            <person name="Staats M."/>
            <person name="Valdes J.H."/>
            <person name="Van Kan J.A.L."/>
        </authorList>
    </citation>
    <scope>NUCLEOTIDE SEQUENCE [LARGE SCALE GENOMIC DNA]</scope>
    <source>
        <strain evidence="2 3">MUCL435</strain>
    </source>
</reference>
<keyword evidence="3" id="KW-1185">Reference proteome</keyword>
<accession>A0A4S8QR19</accession>
<name>A0A4S8QR19_9HELO</name>
<sequence length="204" mass="22379">MTTEQSRVSIPTEKDGQEWPFLFRIYLNCVTWTMRKLVSFLTGPNEVHDLEVKVSTPGLGAGYVICNVWLPRPTDDIQPKHPLVLVLEGGGFVLGHPKDGRDYSDLIPAQTGAIVMSVDYAKAPTYPYPHAWLQAYEALCWALTSSAAHKGIHVDLRRVAIRGNSAGGNLTAALSLLLSFRSGPCSIFREGLPHSLCGVIKYTT</sequence>
<dbReference type="Proteomes" id="UP000308671">
    <property type="component" value="Unassembled WGS sequence"/>
</dbReference>
<dbReference type="GO" id="GO:0004806">
    <property type="term" value="F:triacylglycerol lipase activity"/>
    <property type="evidence" value="ECO:0007669"/>
    <property type="project" value="TreeGrafter"/>
</dbReference>
<dbReference type="Gene3D" id="3.40.50.1820">
    <property type="entry name" value="alpha/beta hydrolase"/>
    <property type="match status" value="1"/>
</dbReference>
<feature type="domain" description="Alpha/beta hydrolase fold-3" evidence="1">
    <location>
        <begin position="85"/>
        <end position="181"/>
    </location>
</feature>
<evidence type="ECO:0000313" key="2">
    <source>
        <dbReference type="EMBL" id="THV47597.1"/>
    </source>
</evidence>
<dbReference type="PANTHER" id="PTHR23025">
    <property type="entry name" value="TRIACYLGLYCEROL LIPASE"/>
    <property type="match status" value="1"/>
</dbReference>
<evidence type="ECO:0000313" key="3">
    <source>
        <dbReference type="Proteomes" id="UP000308671"/>
    </source>
</evidence>
<protein>
    <recommendedName>
        <fullName evidence="1">Alpha/beta hydrolase fold-3 domain-containing protein</fullName>
    </recommendedName>
</protein>
<dbReference type="InterPro" id="IPR029058">
    <property type="entry name" value="AB_hydrolase_fold"/>
</dbReference>
<organism evidence="2 3">
    <name type="scientific">Botrytis galanthina</name>
    <dbReference type="NCBI Taxonomy" id="278940"/>
    <lineage>
        <taxon>Eukaryota</taxon>
        <taxon>Fungi</taxon>
        <taxon>Dikarya</taxon>
        <taxon>Ascomycota</taxon>
        <taxon>Pezizomycotina</taxon>
        <taxon>Leotiomycetes</taxon>
        <taxon>Helotiales</taxon>
        <taxon>Sclerotiniaceae</taxon>
        <taxon>Botrytis</taxon>
    </lineage>
</organism>